<evidence type="ECO:0000313" key="3">
    <source>
        <dbReference type="EMBL" id="ATY64372.1"/>
    </source>
</evidence>
<dbReference type="AlphaFoldDB" id="A0A2H4SMM7"/>
<gene>
    <name evidence="3" type="ORF">A9K55_004006</name>
</gene>
<evidence type="ECO:0000313" key="4">
    <source>
        <dbReference type="Proteomes" id="UP000323067"/>
    </source>
</evidence>
<dbReference type="Gene3D" id="1.10.510.10">
    <property type="entry name" value="Transferase(Phosphotransferase) domain 1"/>
    <property type="match status" value="1"/>
</dbReference>
<dbReference type="Gene3D" id="3.30.200.20">
    <property type="entry name" value="Phosphorylase Kinase, domain 1"/>
    <property type="match status" value="1"/>
</dbReference>
<dbReference type="InterPro" id="IPR000719">
    <property type="entry name" value="Prot_kinase_dom"/>
</dbReference>
<dbReference type="GO" id="GO:0044773">
    <property type="term" value="P:mitotic DNA damage checkpoint signaling"/>
    <property type="evidence" value="ECO:0007669"/>
    <property type="project" value="TreeGrafter"/>
</dbReference>
<dbReference type="CDD" id="cd00180">
    <property type="entry name" value="PKc"/>
    <property type="match status" value="1"/>
</dbReference>
<proteinExistence type="predicted"/>
<dbReference type="SMART" id="SM00220">
    <property type="entry name" value="S_TKc"/>
    <property type="match status" value="1"/>
</dbReference>
<dbReference type="GO" id="GO:0005634">
    <property type="term" value="C:nucleus"/>
    <property type="evidence" value="ECO:0007669"/>
    <property type="project" value="TreeGrafter"/>
</dbReference>
<dbReference type="GO" id="GO:0004674">
    <property type="term" value="F:protein serine/threonine kinase activity"/>
    <property type="evidence" value="ECO:0007669"/>
    <property type="project" value="TreeGrafter"/>
</dbReference>
<organism evidence="3 4">
    <name type="scientific">Cordyceps militaris</name>
    <name type="common">Caterpillar fungus</name>
    <name type="synonym">Clavaria militaris</name>
    <dbReference type="NCBI Taxonomy" id="73501"/>
    <lineage>
        <taxon>Eukaryota</taxon>
        <taxon>Fungi</taxon>
        <taxon>Dikarya</taxon>
        <taxon>Ascomycota</taxon>
        <taxon>Pezizomycotina</taxon>
        <taxon>Sordariomycetes</taxon>
        <taxon>Hypocreomycetidae</taxon>
        <taxon>Hypocreales</taxon>
        <taxon>Cordycipitaceae</taxon>
        <taxon>Cordyceps</taxon>
    </lineage>
</organism>
<sequence>MPPRDKPDHRLGPAISGHLRPSPSAGISHRFTWRRPRLAWAARPVSTMKARDRQNQVWSAPATAPNSGGPDDGPVHDMHQDLERAHRERLPGARIMIARPRSVQHIDPDHAWLQPAEFISQSSDGSSILGVLQRLEDVCFNFHVPFLSMPSAPGSRIYELRAVLSYNPASDECEFFCNSHDVCLVGESANQSHLLKQGQIQDIEPGMWTIVVPSIPTPGGNGLGRWWPVVKFLLLKRTFASTVTRPTASESDGTVTSSTTEDSMVNMAFRTKRSAETVAEFVMGTVGSSESDKTLPNISKNDIIEPDTGPFYQLRDEETLQVTTKPAGGDDAKIEQRYARTAESYRVKRLERIDRNTRSSVFVCTHSKLPHTTLVAKALNVGPSIRSSIASLANHWTNEMEILRTLDHKNIVKIFMWDARVYTVYLEHLPDSLASYPKGYFTSKDAERILLDVASALAYLEEEKICHNDIKPRNIAYSPERGAVVLDFGLATRGRWVPPNAGGTAWYLPPEIVENGPRSSPSSVWALGITMLYVLGKIGAPEEFGRAWAFHNMQDPNGPDRRAMEGWLDYILFDVVAELDMGDPMQHVISCMMEQQPNDRPSAHQIEPLLKGEQERTARLSV</sequence>
<keyword evidence="3" id="KW-0418">Kinase</keyword>
<dbReference type="InterPro" id="IPR011009">
    <property type="entry name" value="Kinase-like_dom_sf"/>
</dbReference>
<name>A0A2H4SMM7_CORMI</name>
<dbReference type="GO" id="GO:0005524">
    <property type="term" value="F:ATP binding"/>
    <property type="evidence" value="ECO:0007669"/>
    <property type="project" value="InterPro"/>
</dbReference>
<feature type="region of interest" description="Disordered" evidence="1">
    <location>
        <begin position="51"/>
        <end position="73"/>
    </location>
</feature>
<feature type="region of interest" description="Disordered" evidence="1">
    <location>
        <begin position="1"/>
        <end position="27"/>
    </location>
</feature>
<dbReference type="GO" id="GO:0005737">
    <property type="term" value="C:cytoplasm"/>
    <property type="evidence" value="ECO:0007669"/>
    <property type="project" value="TreeGrafter"/>
</dbReference>
<dbReference type="PANTHER" id="PTHR44167">
    <property type="entry name" value="OVARIAN-SPECIFIC SERINE/THREONINE-PROTEIN KINASE LOK-RELATED"/>
    <property type="match status" value="1"/>
</dbReference>
<dbReference type="SUPFAM" id="SSF56112">
    <property type="entry name" value="Protein kinase-like (PK-like)"/>
    <property type="match status" value="1"/>
</dbReference>
<evidence type="ECO:0000256" key="1">
    <source>
        <dbReference type="SAM" id="MobiDB-lite"/>
    </source>
</evidence>
<dbReference type="PANTHER" id="PTHR44167:SF24">
    <property type="entry name" value="SERINE_THREONINE-PROTEIN KINASE CHK2"/>
    <property type="match status" value="1"/>
</dbReference>
<feature type="domain" description="Protein kinase" evidence="2">
    <location>
        <begin position="347"/>
        <end position="610"/>
    </location>
</feature>
<reference evidence="3 4" key="1">
    <citation type="journal article" date="2017" name="BMC Genomics">
        <title>Chromosome level assembly and secondary metabolite potential of the parasitic fungus Cordyceps militaris.</title>
        <authorList>
            <person name="Kramer G.J."/>
            <person name="Nodwell J.R."/>
        </authorList>
    </citation>
    <scope>NUCLEOTIDE SEQUENCE [LARGE SCALE GENOMIC DNA]</scope>
    <source>
        <strain evidence="3 4">ATCC 34164</strain>
    </source>
</reference>
<dbReference type="Proteomes" id="UP000323067">
    <property type="component" value="Chromosome v"/>
</dbReference>
<dbReference type="VEuPathDB" id="FungiDB:CCM_04806"/>
<dbReference type="Pfam" id="PF00069">
    <property type="entry name" value="Pkinase"/>
    <property type="match status" value="1"/>
</dbReference>
<keyword evidence="3" id="KW-0808">Transferase</keyword>
<dbReference type="EMBL" id="CP023325">
    <property type="protein sequence ID" value="ATY64372.1"/>
    <property type="molecule type" value="Genomic_DNA"/>
</dbReference>
<accession>A0A2H4SMM7</accession>
<dbReference type="VEuPathDB" id="FungiDB:A9K55_004006"/>
<feature type="compositionally biased region" description="Basic and acidic residues" evidence="1">
    <location>
        <begin position="1"/>
        <end position="11"/>
    </location>
</feature>
<protein>
    <submittedName>
        <fullName evidence="3">Kinase-like domain</fullName>
    </submittedName>
</protein>
<dbReference type="OrthoDB" id="1668230at2759"/>
<dbReference type="PROSITE" id="PS50011">
    <property type="entry name" value="PROTEIN_KINASE_DOM"/>
    <property type="match status" value="1"/>
</dbReference>
<evidence type="ECO:0000259" key="2">
    <source>
        <dbReference type="PROSITE" id="PS50011"/>
    </source>
</evidence>